<feature type="region of interest" description="Disordered" evidence="1">
    <location>
        <begin position="129"/>
        <end position="152"/>
    </location>
</feature>
<evidence type="ECO:0000313" key="3">
    <source>
        <dbReference type="Proteomes" id="UP001055439"/>
    </source>
</evidence>
<sequence length="152" mass="16515">MACDPLVQRGDAAGGGVNDGDEEGTSGMEVHAVHHRYVRAHTRSSAVSSTQTRDLLPKVASFGVTANFTVYLVRRFHMKQVVAANTINIFIGTTNFAPLLGAFVSDAYCGRFRTIAYASVVSFLKPRRVQQSPESPPRCSHARHGDSTPAFY</sequence>
<reference evidence="2" key="1">
    <citation type="submission" date="2022-05" db="EMBL/GenBank/DDBJ databases">
        <title>The Musa troglodytarum L. genome provides insights into the mechanism of non-climacteric behaviour and enrichment of carotenoids.</title>
        <authorList>
            <person name="Wang J."/>
        </authorList>
    </citation>
    <scope>NUCLEOTIDE SEQUENCE</scope>
    <source>
        <tissue evidence="2">Leaf</tissue>
    </source>
</reference>
<keyword evidence="3" id="KW-1185">Reference proteome</keyword>
<evidence type="ECO:0000313" key="2">
    <source>
        <dbReference type="EMBL" id="URE18702.1"/>
    </source>
</evidence>
<evidence type="ECO:0000256" key="1">
    <source>
        <dbReference type="SAM" id="MobiDB-lite"/>
    </source>
</evidence>
<organism evidence="2 3">
    <name type="scientific">Musa troglodytarum</name>
    <name type="common">fe'i banana</name>
    <dbReference type="NCBI Taxonomy" id="320322"/>
    <lineage>
        <taxon>Eukaryota</taxon>
        <taxon>Viridiplantae</taxon>
        <taxon>Streptophyta</taxon>
        <taxon>Embryophyta</taxon>
        <taxon>Tracheophyta</taxon>
        <taxon>Spermatophyta</taxon>
        <taxon>Magnoliopsida</taxon>
        <taxon>Liliopsida</taxon>
        <taxon>Zingiberales</taxon>
        <taxon>Musaceae</taxon>
        <taxon>Musa</taxon>
    </lineage>
</organism>
<dbReference type="Proteomes" id="UP001055439">
    <property type="component" value="Chromosome 7"/>
</dbReference>
<dbReference type="OrthoDB" id="784696at2759"/>
<dbReference type="PANTHER" id="PTHR11654">
    <property type="entry name" value="OLIGOPEPTIDE TRANSPORTER-RELATED"/>
    <property type="match status" value="1"/>
</dbReference>
<protein>
    <submittedName>
        <fullName evidence="2">POT family</fullName>
    </submittedName>
</protein>
<gene>
    <name evidence="2" type="ORF">MUK42_06392</name>
</gene>
<dbReference type="EMBL" id="CP097509">
    <property type="protein sequence ID" value="URE18702.1"/>
    <property type="molecule type" value="Genomic_DNA"/>
</dbReference>
<proteinExistence type="predicted"/>
<dbReference type="Gene3D" id="1.20.1250.20">
    <property type="entry name" value="MFS general substrate transporter like domains"/>
    <property type="match status" value="1"/>
</dbReference>
<dbReference type="AlphaFoldDB" id="A0A9E7GV66"/>
<dbReference type="InterPro" id="IPR036259">
    <property type="entry name" value="MFS_trans_sf"/>
</dbReference>
<accession>A0A9E7GV66</accession>
<name>A0A9E7GV66_9LILI</name>